<feature type="domain" description="Knr4/Smi1-like" evidence="1">
    <location>
        <begin position="30"/>
        <end position="135"/>
    </location>
</feature>
<organism evidence="2 3">
    <name type="scientific">Paenibacillus radicis</name>
    <name type="common">ex Xue et al. 2023</name>
    <dbReference type="NCBI Taxonomy" id="2972489"/>
    <lineage>
        <taxon>Bacteria</taxon>
        <taxon>Bacillati</taxon>
        <taxon>Bacillota</taxon>
        <taxon>Bacilli</taxon>
        <taxon>Bacillales</taxon>
        <taxon>Paenibacillaceae</taxon>
        <taxon>Paenibacillus</taxon>
    </lineage>
</organism>
<dbReference type="InterPro" id="IPR037883">
    <property type="entry name" value="Knr4/Smi1-like_sf"/>
</dbReference>
<sequence length="164" mass="18315">MNIEFLVKKLKTMPDNVIYSPSGLPFLEGGVALPSDLTSFYQLCGGGKFFTKSDHSISIVSPKEFVLANPVIVGDRCEDDISSGWYIIGSDNNGDYLTIDLHKERLGKCYDSFWDRHGVVGDCPVIAHSFTHLLIQLIENSGHSWYWLKDDFESLGDAYDSANQ</sequence>
<evidence type="ECO:0000313" key="2">
    <source>
        <dbReference type="EMBL" id="MCR8630886.1"/>
    </source>
</evidence>
<name>A0ABT1YCG1_9BACL</name>
<protein>
    <submittedName>
        <fullName evidence="2">SMI1/KNR4 family protein</fullName>
    </submittedName>
</protein>
<evidence type="ECO:0000259" key="1">
    <source>
        <dbReference type="Pfam" id="PF09346"/>
    </source>
</evidence>
<reference evidence="2 3" key="1">
    <citation type="submission" date="2022-08" db="EMBL/GenBank/DDBJ databases">
        <title>Paenibacillus endoradicis sp. nov., Paenibacillus radicibacter sp. nov and Paenibacillus pararadicis sp. nov., three cold-adapted plant growth-promoting bacteria isolated from root of Larix gmelinii in Great Khingan.</title>
        <authorList>
            <person name="Xue H."/>
        </authorList>
    </citation>
    <scope>NUCLEOTIDE SEQUENCE [LARGE SCALE GENOMIC DNA]</scope>
    <source>
        <strain evidence="2 3">N5-1-1-5</strain>
    </source>
</reference>
<gene>
    <name evidence="2" type="ORF">NV381_06685</name>
</gene>
<dbReference type="SUPFAM" id="SSF160631">
    <property type="entry name" value="SMI1/KNR4-like"/>
    <property type="match status" value="1"/>
</dbReference>
<proteinExistence type="predicted"/>
<comment type="caution">
    <text evidence="2">The sequence shown here is derived from an EMBL/GenBank/DDBJ whole genome shotgun (WGS) entry which is preliminary data.</text>
</comment>
<evidence type="ECO:0000313" key="3">
    <source>
        <dbReference type="Proteomes" id="UP001300012"/>
    </source>
</evidence>
<dbReference type="Gene3D" id="3.40.1580.10">
    <property type="entry name" value="SMI1/KNR4-like"/>
    <property type="match status" value="1"/>
</dbReference>
<accession>A0ABT1YCG1</accession>
<dbReference type="Proteomes" id="UP001300012">
    <property type="component" value="Unassembled WGS sequence"/>
</dbReference>
<dbReference type="Pfam" id="PF09346">
    <property type="entry name" value="SMI1_KNR4"/>
    <property type="match status" value="1"/>
</dbReference>
<dbReference type="RefSeq" id="WP_258212483.1">
    <property type="nucleotide sequence ID" value="NZ_JANQBD010000003.1"/>
</dbReference>
<dbReference type="InterPro" id="IPR018958">
    <property type="entry name" value="Knr4/Smi1-like_dom"/>
</dbReference>
<dbReference type="EMBL" id="JANQBD010000003">
    <property type="protein sequence ID" value="MCR8630886.1"/>
    <property type="molecule type" value="Genomic_DNA"/>
</dbReference>
<keyword evidence="3" id="KW-1185">Reference proteome</keyword>